<dbReference type="AlphaFoldDB" id="A0A5J6JEU9"/>
<sequence length="108" mass="11327">MRLRSTLAAAAGALLITVSVPSSASAAVGNFEYRGPLLGSHLLSDPLGQQCINIPQATNLLPAQAPRNLTNSVATVYLDFDCDGDIYVTMDPGVTLGTTTKFRSVAFQ</sequence>
<keyword evidence="1" id="KW-0732">Signal</keyword>
<dbReference type="Proteomes" id="UP000325563">
    <property type="component" value="Chromosome"/>
</dbReference>
<feature type="chain" id="PRO_5023904323" evidence="1">
    <location>
        <begin position="27"/>
        <end position="108"/>
    </location>
</feature>
<organism evidence="2 3">
    <name type="scientific">Streptomyces vinaceus</name>
    <dbReference type="NCBI Taxonomy" id="1960"/>
    <lineage>
        <taxon>Bacteria</taxon>
        <taxon>Bacillati</taxon>
        <taxon>Actinomycetota</taxon>
        <taxon>Actinomycetes</taxon>
        <taxon>Kitasatosporales</taxon>
        <taxon>Streptomycetaceae</taxon>
        <taxon>Streptomyces</taxon>
    </lineage>
</organism>
<reference evidence="2 3" key="1">
    <citation type="submission" date="2017-09" db="EMBL/GenBank/DDBJ databases">
        <authorList>
            <person name="Lee N."/>
            <person name="Cho B.-K."/>
        </authorList>
    </citation>
    <scope>NUCLEOTIDE SEQUENCE [LARGE SCALE GENOMIC DNA]</scope>
    <source>
        <strain evidence="2 3">ATCC 27476</strain>
    </source>
</reference>
<dbReference type="KEGG" id="svn:CP980_34105"/>
<evidence type="ECO:0000313" key="2">
    <source>
        <dbReference type="EMBL" id="QEV49420.1"/>
    </source>
</evidence>
<dbReference type="EMBL" id="CP023692">
    <property type="protein sequence ID" value="QEV49420.1"/>
    <property type="molecule type" value="Genomic_DNA"/>
</dbReference>
<feature type="signal peptide" evidence="1">
    <location>
        <begin position="1"/>
        <end position="26"/>
    </location>
</feature>
<proteinExistence type="predicted"/>
<gene>
    <name evidence="2" type="ORF">CP980_34105</name>
</gene>
<dbReference type="GeneID" id="95615557"/>
<protein>
    <submittedName>
        <fullName evidence="2">Uncharacterized protein</fullName>
    </submittedName>
</protein>
<accession>A0A5J6JEU9</accession>
<keyword evidence="3" id="KW-1185">Reference proteome</keyword>
<dbReference type="RefSeq" id="WP_132760848.1">
    <property type="nucleotide sequence ID" value="NZ_BNBW01000006.1"/>
</dbReference>
<evidence type="ECO:0000256" key="1">
    <source>
        <dbReference type="SAM" id="SignalP"/>
    </source>
</evidence>
<evidence type="ECO:0000313" key="3">
    <source>
        <dbReference type="Proteomes" id="UP000325563"/>
    </source>
</evidence>
<name>A0A5J6JEU9_STRVI</name>